<keyword evidence="1" id="KW-0560">Oxidoreductase</keyword>
<feature type="domain" description="D-isomer specific 2-hydroxyacid dehydrogenase NAD-binding" evidence="3">
    <location>
        <begin position="111"/>
        <end position="283"/>
    </location>
</feature>
<dbReference type="SUPFAM" id="SSF52283">
    <property type="entry name" value="Formate/glycerate dehydrogenase catalytic domain-like"/>
    <property type="match status" value="1"/>
</dbReference>
<dbReference type="SUPFAM" id="SSF51735">
    <property type="entry name" value="NAD(P)-binding Rossmann-fold domains"/>
    <property type="match status" value="1"/>
</dbReference>
<evidence type="ECO:0000256" key="2">
    <source>
        <dbReference type="ARBA" id="ARBA00023027"/>
    </source>
</evidence>
<dbReference type="Gene3D" id="3.40.50.720">
    <property type="entry name" value="NAD(P)-binding Rossmann-like Domain"/>
    <property type="match status" value="2"/>
</dbReference>
<evidence type="ECO:0000313" key="4">
    <source>
        <dbReference type="EMBL" id="WEK02946.1"/>
    </source>
</evidence>
<keyword evidence="2" id="KW-0520">NAD</keyword>
<sequence>MHVHIQNRPRDHFVPLTAELVHEATKGSAHRFTISDDDDGFAQAALTMEVLVTTSDQVLARFPSPAPSLKAVFLKHAGVDALIDVNPLPAGIMLLNNSGAHAEKAGQYVLMAALMLQNGLPIYLGQQHDRIWLPHFSGTLSGKRVSILGVGGLGSAAAKALSPYSVHLTGIRSQPRPHSAFDRILPFEALDDALPQTDILVLAAPLTALTRHVMNARRLALLPPHAGIINISRGELIEEAALIETLNRRGLAGAILDVTATEPPAPDDPLWTCPNLVLTPHVSATDMGTYARQTIRILLENLEDMTAGRPARNRVDLVRGY</sequence>
<dbReference type="CDD" id="cd05300">
    <property type="entry name" value="2-Hacid_dh_1"/>
    <property type="match status" value="1"/>
</dbReference>
<dbReference type="GO" id="GO:0016491">
    <property type="term" value="F:oxidoreductase activity"/>
    <property type="evidence" value="ECO:0007669"/>
    <property type="project" value="UniProtKB-KW"/>
</dbReference>
<evidence type="ECO:0000313" key="5">
    <source>
        <dbReference type="Proteomes" id="UP001217476"/>
    </source>
</evidence>
<reference evidence="4" key="1">
    <citation type="submission" date="2023-03" db="EMBL/GenBank/DDBJ databases">
        <title>Andean soil-derived lignocellulolytic bacterial consortium as a source of novel taxa and putative plastic-active enzymes.</title>
        <authorList>
            <person name="Diaz-Garcia L."/>
            <person name="Chuvochina M."/>
            <person name="Feuerriegel G."/>
            <person name="Bunk B."/>
            <person name="Sproer C."/>
            <person name="Streit W.R."/>
            <person name="Rodriguez L.M."/>
            <person name="Overmann J."/>
            <person name="Jimenez D.J."/>
        </authorList>
    </citation>
    <scope>NUCLEOTIDE SEQUENCE</scope>
    <source>
        <strain evidence="4">MAG 4196</strain>
    </source>
</reference>
<dbReference type="InterPro" id="IPR006140">
    <property type="entry name" value="D-isomer_DH_NAD-bd"/>
</dbReference>
<accession>A0AAJ6AYP4</accession>
<dbReference type="InterPro" id="IPR036291">
    <property type="entry name" value="NAD(P)-bd_dom_sf"/>
</dbReference>
<gene>
    <name evidence="4" type="ORF">P0Y65_12080</name>
</gene>
<dbReference type="PANTHER" id="PTHR43333">
    <property type="entry name" value="2-HACID_DH_C DOMAIN-CONTAINING PROTEIN"/>
    <property type="match status" value="1"/>
</dbReference>
<dbReference type="Proteomes" id="UP001217476">
    <property type="component" value="Chromosome"/>
</dbReference>
<dbReference type="AlphaFoldDB" id="A0AAJ6AYP4"/>
<dbReference type="PANTHER" id="PTHR43333:SF1">
    <property type="entry name" value="D-ISOMER SPECIFIC 2-HYDROXYACID DEHYDROGENASE NAD-BINDING DOMAIN-CONTAINING PROTEIN"/>
    <property type="match status" value="1"/>
</dbReference>
<name>A0AAJ6AYP4_9HYPH</name>
<dbReference type="EMBL" id="CP119312">
    <property type="protein sequence ID" value="WEK02946.1"/>
    <property type="molecule type" value="Genomic_DNA"/>
</dbReference>
<protein>
    <submittedName>
        <fullName evidence="4">D-2-hydroxyacid dehydrogenase</fullName>
    </submittedName>
</protein>
<organism evidence="4 5">
    <name type="scientific">Candidatus Devosia phytovorans</name>
    <dbReference type="NCBI Taxonomy" id="3121372"/>
    <lineage>
        <taxon>Bacteria</taxon>
        <taxon>Pseudomonadati</taxon>
        <taxon>Pseudomonadota</taxon>
        <taxon>Alphaproteobacteria</taxon>
        <taxon>Hyphomicrobiales</taxon>
        <taxon>Devosiaceae</taxon>
        <taxon>Devosia</taxon>
    </lineage>
</organism>
<dbReference type="Pfam" id="PF02826">
    <property type="entry name" value="2-Hacid_dh_C"/>
    <property type="match status" value="1"/>
</dbReference>
<dbReference type="GO" id="GO:0051287">
    <property type="term" value="F:NAD binding"/>
    <property type="evidence" value="ECO:0007669"/>
    <property type="project" value="InterPro"/>
</dbReference>
<evidence type="ECO:0000259" key="3">
    <source>
        <dbReference type="Pfam" id="PF02826"/>
    </source>
</evidence>
<evidence type="ECO:0000256" key="1">
    <source>
        <dbReference type="ARBA" id="ARBA00023002"/>
    </source>
</evidence>
<proteinExistence type="predicted"/>